<dbReference type="PROSITE" id="PS51372">
    <property type="entry name" value="PRD_2"/>
    <property type="match status" value="2"/>
</dbReference>
<dbReference type="RefSeq" id="WP_089833347.1">
    <property type="nucleotide sequence ID" value="NZ_BJWI01000038.1"/>
</dbReference>
<dbReference type="GO" id="GO:0009401">
    <property type="term" value="P:phosphoenolpyruvate-dependent sugar phosphotransferase system"/>
    <property type="evidence" value="ECO:0007669"/>
    <property type="project" value="InterPro"/>
</dbReference>
<dbReference type="GO" id="GO:0008982">
    <property type="term" value="F:protein-N(PI)-phosphohistidine-sugar phosphotransferase activity"/>
    <property type="evidence" value="ECO:0007669"/>
    <property type="project" value="InterPro"/>
</dbReference>
<dbReference type="InterPro" id="IPR007737">
    <property type="entry name" value="Mga_HTH"/>
</dbReference>
<dbReference type="Pfam" id="PF00874">
    <property type="entry name" value="PRD"/>
    <property type="match status" value="2"/>
</dbReference>
<evidence type="ECO:0000256" key="3">
    <source>
        <dbReference type="ARBA" id="ARBA00023015"/>
    </source>
</evidence>
<dbReference type="InterPro" id="IPR016152">
    <property type="entry name" value="PTrfase/Anion_transptr"/>
</dbReference>
<evidence type="ECO:0000313" key="10">
    <source>
        <dbReference type="EMBL" id="SFP64866.1"/>
    </source>
</evidence>
<dbReference type="InterPro" id="IPR036095">
    <property type="entry name" value="PTS_EIIB-like_sf"/>
</dbReference>
<dbReference type="Proteomes" id="UP000321547">
    <property type="component" value="Unassembled WGS sequence"/>
</dbReference>
<dbReference type="CDD" id="cd00211">
    <property type="entry name" value="PTS_IIA_fru"/>
    <property type="match status" value="1"/>
</dbReference>
<keyword evidence="1" id="KW-0808">Transferase</keyword>
<accession>A0A1I5S3M6</accession>
<dbReference type="InterPro" id="IPR013196">
    <property type="entry name" value="HTH_11"/>
</dbReference>
<dbReference type="Gene3D" id="3.40.50.2300">
    <property type="match status" value="1"/>
</dbReference>
<dbReference type="SUPFAM" id="SSF52794">
    <property type="entry name" value="PTS system IIB component-like"/>
    <property type="match status" value="1"/>
</dbReference>
<keyword evidence="2" id="KW-0677">Repeat</keyword>
<dbReference type="OrthoDB" id="3175596at2"/>
<name>A0A1I5S3M6_9BACI</name>
<keyword evidence="12" id="KW-1185">Reference proteome</keyword>
<dbReference type="PANTHER" id="PTHR30185">
    <property type="entry name" value="CRYPTIC BETA-GLUCOSIDE BGL OPERON ANTITERMINATOR"/>
    <property type="match status" value="1"/>
</dbReference>
<dbReference type="STRING" id="306540.SAMN05421839_1389"/>
<dbReference type="Pfam" id="PF05043">
    <property type="entry name" value="Mga"/>
    <property type="match status" value="1"/>
</dbReference>
<dbReference type="Gene3D" id="1.10.1790.10">
    <property type="entry name" value="PRD domain"/>
    <property type="match status" value="2"/>
</dbReference>
<reference evidence="9 12" key="2">
    <citation type="submission" date="2019-07" db="EMBL/GenBank/DDBJ databases">
        <title>Whole genome shotgun sequence of Halolactibacillus halophilus NBRC 100868.</title>
        <authorList>
            <person name="Hosoyama A."/>
            <person name="Uohara A."/>
            <person name="Ohji S."/>
            <person name="Ichikawa N."/>
        </authorList>
    </citation>
    <scope>NUCLEOTIDE SEQUENCE [LARGE SCALE GENOMIC DNA]</scope>
    <source>
        <strain evidence="9 12">NBRC 100868</strain>
    </source>
</reference>
<evidence type="ECO:0000256" key="2">
    <source>
        <dbReference type="ARBA" id="ARBA00022737"/>
    </source>
</evidence>
<evidence type="ECO:0000313" key="12">
    <source>
        <dbReference type="Proteomes" id="UP000321547"/>
    </source>
</evidence>
<gene>
    <name evidence="9" type="primary">manR</name>
    <name evidence="9" type="ORF">HHA03_19860</name>
    <name evidence="10" type="ORF">SAMN05421839_1389</name>
</gene>
<keyword evidence="4" id="KW-0010">Activator</keyword>
<dbReference type="PANTHER" id="PTHR30185:SF12">
    <property type="entry name" value="TRANSCRIPTIONAL REGULATOR MANR"/>
    <property type="match status" value="1"/>
</dbReference>
<feature type="domain" description="PTS EIIA type-2" evidence="6">
    <location>
        <begin position="499"/>
        <end position="635"/>
    </location>
</feature>
<evidence type="ECO:0000313" key="11">
    <source>
        <dbReference type="Proteomes" id="UP000242243"/>
    </source>
</evidence>
<feature type="domain" description="PRD" evidence="8">
    <location>
        <begin position="176"/>
        <end position="281"/>
    </location>
</feature>
<dbReference type="SUPFAM" id="SSF63520">
    <property type="entry name" value="PTS-regulatory domain, PRD"/>
    <property type="match status" value="2"/>
</dbReference>
<dbReference type="SUPFAM" id="SSF46785">
    <property type="entry name" value="Winged helix' DNA-binding domain"/>
    <property type="match status" value="1"/>
</dbReference>
<evidence type="ECO:0000256" key="1">
    <source>
        <dbReference type="ARBA" id="ARBA00022679"/>
    </source>
</evidence>
<proteinExistence type="predicted"/>
<dbReference type="InterPro" id="IPR013011">
    <property type="entry name" value="PTS_EIIB_2"/>
</dbReference>
<dbReference type="Gene3D" id="1.10.10.10">
    <property type="entry name" value="Winged helix-like DNA-binding domain superfamily/Winged helix DNA-binding domain"/>
    <property type="match status" value="1"/>
</dbReference>
<evidence type="ECO:0000259" key="7">
    <source>
        <dbReference type="PROSITE" id="PS51099"/>
    </source>
</evidence>
<dbReference type="Pfam" id="PF00359">
    <property type="entry name" value="PTS_EIIA_2"/>
    <property type="match status" value="1"/>
</dbReference>
<dbReference type="InterPro" id="IPR036634">
    <property type="entry name" value="PRD_sf"/>
</dbReference>
<dbReference type="InterPro" id="IPR050661">
    <property type="entry name" value="BglG_antiterminators"/>
</dbReference>
<feature type="domain" description="PTS EIIB type-2" evidence="7">
    <location>
        <begin position="401"/>
        <end position="491"/>
    </location>
</feature>
<dbReference type="InterPro" id="IPR036388">
    <property type="entry name" value="WH-like_DNA-bd_sf"/>
</dbReference>
<dbReference type="PROSITE" id="PS51099">
    <property type="entry name" value="PTS_EIIB_TYPE_2"/>
    <property type="match status" value="1"/>
</dbReference>
<dbReference type="CDD" id="cd05568">
    <property type="entry name" value="PTS_IIB_bgl_like"/>
    <property type="match status" value="1"/>
</dbReference>
<dbReference type="InterPro" id="IPR011608">
    <property type="entry name" value="PRD"/>
</dbReference>
<evidence type="ECO:0000259" key="8">
    <source>
        <dbReference type="PROSITE" id="PS51372"/>
    </source>
</evidence>
<keyword evidence="3" id="KW-0805">Transcription regulation</keyword>
<feature type="domain" description="PRD" evidence="8">
    <location>
        <begin position="289"/>
        <end position="396"/>
    </location>
</feature>
<dbReference type="Pfam" id="PF08279">
    <property type="entry name" value="HTH_11"/>
    <property type="match status" value="1"/>
</dbReference>
<dbReference type="AlphaFoldDB" id="A0A1I5S3M6"/>
<reference evidence="10 11" key="1">
    <citation type="submission" date="2016-10" db="EMBL/GenBank/DDBJ databases">
        <authorList>
            <person name="de Groot N.N."/>
        </authorList>
    </citation>
    <scope>NUCLEOTIDE SEQUENCE [LARGE SCALE GENOMIC DNA]</scope>
    <source>
        <strain evidence="10 11">DSM 17073</strain>
    </source>
</reference>
<dbReference type="Proteomes" id="UP000242243">
    <property type="component" value="Unassembled WGS sequence"/>
</dbReference>
<evidence type="ECO:0000313" key="9">
    <source>
        <dbReference type="EMBL" id="GEM02454.1"/>
    </source>
</evidence>
<dbReference type="EMBL" id="BJWI01000038">
    <property type="protein sequence ID" value="GEM02454.1"/>
    <property type="molecule type" value="Genomic_DNA"/>
</dbReference>
<dbReference type="SUPFAM" id="SSF55804">
    <property type="entry name" value="Phoshotransferase/anion transport protein"/>
    <property type="match status" value="1"/>
</dbReference>
<dbReference type="InterPro" id="IPR002178">
    <property type="entry name" value="PTS_EIIA_type-2_dom"/>
</dbReference>
<keyword evidence="5" id="KW-0804">Transcription</keyword>
<evidence type="ECO:0000259" key="6">
    <source>
        <dbReference type="PROSITE" id="PS51094"/>
    </source>
</evidence>
<dbReference type="PROSITE" id="PS51094">
    <property type="entry name" value="PTS_EIIA_TYPE_2"/>
    <property type="match status" value="1"/>
</dbReference>
<evidence type="ECO:0000256" key="5">
    <source>
        <dbReference type="ARBA" id="ARBA00023163"/>
    </source>
</evidence>
<protein>
    <submittedName>
        <fullName evidence="10">Activator of the mannose operon, transcriptional antiterminator</fullName>
    </submittedName>
    <submittedName>
        <fullName evidence="9">Transcriptional regulator ManR</fullName>
    </submittedName>
</protein>
<dbReference type="EMBL" id="FOXC01000038">
    <property type="protein sequence ID" value="SFP64866.1"/>
    <property type="molecule type" value="Genomic_DNA"/>
</dbReference>
<dbReference type="GO" id="GO:0006355">
    <property type="term" value="P:regulation of DNA-templated transcription"/>
    <property type="evidence" value="ECO:0007669"/>
    <property type="project" value="InterPro"/>
</dbReference>
<dbReference type="InterPro" id="IPR036390">
    <property type="entry name" value="WH_DNA-bd_sf"/>
</dbReference>
<dbReference type="Gene3D" id="3.40.930.10">
    <property type="entry name" value="Mannitol-specific EII, Chain A"/>
    <property type="match status" value="1"/>
</dbReference>
<evidence type="ECO:0000256" key="4">
    <source>
        <dbReference type="ARBA" id="ARBA00023159"/>
    </source>
</evidence>
<organism evidence="10 11">
    <name type="scientific">Halolactibacillus halophilus</name>
    <dbReference type="NCBI Taxonomy" id="306540"/>
    <lineage>
        <taxon>Bacteria</taxon>
        <taxon>Bacillati</taxon>
        <taxon>Bacillota</taxon>
        <taxon>Bacilli</taxon>
        <taxon>Bacillales</taxon>
        <taxon>Bacillaceae</taxon>
        <taxon>Halolactibacillus</taxon>
    </lineage>
</organism>
<sequence length="635" mass="72377">MNERQQLLLELLLAAPKTYQPTKVLAEKLACSERTVRNDLSVLEEKCEEEAWFTLLREPGKGISLSVSDEIAKQRYLQTSAKENELTAGSMALIGFDLLMATEPTPMSQLKQRYYLSSTHLRTLIDELIEWLHPFDIELSAKPRVGLTIVGSEVNKRRALAALPHEAGRSSLIENEMRSYEVNALKHILMSFSEDYALSFTDESIQRLVIHILLMIKRVKLKQALQLPEEDILSIQQHPVYPTILELRQSIESLFSLVLKDAEVVYLAMHILGSKLNQPIDSEEFLQLEGEKQAEQLTALLIEQLSKKTMMDFKEDRHLHEGLQVHVYAAVHRLRYDLPVNNPLTKEIKQLYPFLFDLLIEVVTDLEPTLGFLIPEAEVAYLTLHFQAALERLDKDQPRELSVVVVCHMGIGVSEILKARLMRAFPTLVIKATVPERALNVYLKKEPIDLIVSTVPLALKTPPSVIVSPLLNEDDQANLRMWADKVERDHVHKPISLKTYIHPGFIFIHQSFEHPYELIEYVTNRMLQAGVVEKEYPHQALLRERKASTAIGGGISIPHGDPRYVKQSTIALITLKEPMNWEGEAVSLVFMLALREEDKAKHRAIYQQLGLLTEQQEKQAHILAQTSIKNVLNNL</sequence>